<protein>
    <recommendedName>
        <fullName evidence="3">Tetratricopeptide repeat protein</fullName>
    </recommendedName>
</protein>
<comment type="caution">
    <text evidence="1">The sequence shown here is derived from an EMBL/GenBank/DDBJ whole genome shotgun (WGS) entry which is preliminary data.</text>
</comment>
<evidence type="ECO:0000313" key="1">
    <source>
        <dbReference type="EMBL" id="TCC91652.1"/>
    </source>
</evidence>
<dbReference type="RefSeq" id="WP_131552591.1">
    <property type="nucleotide sequence ID" value="NZ_SJSK01000002.1"/>
</dbReference>
<dbReference type="Gene3D" id="1.25.40.10">
    <property type="entry name" value="Tetratricopeptide repeat domain"/>
    <property type="match status" value="1"/>
</dbReference>
<reference evidence="1 2" key="1">
    <citation type="submission" date="2019-02" db="EMBL/GenBank/DDBJ databases">
        <title>Pedobacter sp. RP-1-13 sp. nov., isolated from Arctic soil.</title>
        <authorList>
            <person name="Dahal R.H."/>
        </authorList>
    </citation>
    <scope>NUCLEOTIDE SEQUENCE [LARGE SCALE GENOMIC DNA]</scope>
    <source>
        <strain evidence="1 2">RP-1-13</strain>
    </source>
</reference>
<sequence>MFAQVEWAKQEITAGNFELAIGILNRAHAYPHNLGEGKLYSAAENDIFYWLGVAHEGLGKHEDAPHYFVKSTEGSTELGAAMFYNDQQPDKIFYQGLAWLKLGGEANAKAIFDSLIAYGTIHQNDKVVLDYFAVSLPNLLVFDDDMNLRNQLHCFYMTALGLMGLGKKEEAISLFNKIIEEDSMHFGAISHLCLLGYDQEFLAFV</sequence>
<dbReference type="Pfam" id="PF13174">
    <property type="entry name" value="TPR_6"/>
    <property type="match status" value="1"/>
</dbReference>
<dbReference type="AlphaFoldDB" id="A0A4R0MZE3"/>
<organism evidence="1 2">
    <name type="scientific">Pedobacter frigiditerrae</name>
    <dbReference type="NCBI Taxonomy" id="2530452"/>
    <lineage>
        <taxon>Bacteria</taxon>
        <taxon>Pseudomonadati</taxon>
        <taxon>Bacteroidota</taxon>
        <taxon>Sphingobacteriia</taxon>
        <taxon>Sphingobacteriales</taxon>
        <taxon>Sphingobacteriaceae</taxon>
        <taxon>Pedobacter</taxon>
    </lineage>
</organism>
<dbReference type="OrthoDB" id="174931at2"/>
<dbReference type="InterPro" id="IPR019734">
    <property type="entry name" value="TPR_rpt"/>
</dbReference>
<dbReference type="EMBL" id="SJSK01000002">
    <property type="protein sequence ID" value="TCC91652.1"/>
    <property type="molecule type" value="Genomic_DNA"/>
</dbReference>
<dbReference type="SUPFAM" id="SSF48452">
    <property type="entry name" value="TPR-like"/>
    <property type="match status" value="1"/>
</dbReference>
<proteinExistence type="predicted"/>
<gene>
    <name evidence="1" type="ORF">EZ428_07785</name>
</gene>
<dbReference type="InterPro" id="IPR011990">
    <property type="entry name" value="TPR-like_helical_dom_sf"/>
</dbReference>
<accession>A0A4R0MZE3</accession>
<keyword evidence="2" id="KW-1185">Reference proteome</keyword>
<evidence type="ECO:0000313" key="2">
    <source>
        <dbReference type="Proteomes" id="UP000292884"/>
    </source>
</evidence>
<dbReference type="Proteomes" id="UP000292884">
    <property type="component" value="Unassembled WGS sequence"/>
</dbReference>
<name>A0A4R0MZE3_9SPHI</name>
<evidence type="ECO:0008006" key="3">
    <source>
        <dbReference type="Google" id="ProtNLM"/>
    </source>
</evidence>